<sequence>MDSAYAVQQLNTTIGDFRSSIDTQMNQIDSTTQKIQATTDEIYKSVNEFKQNMVKSEEVQLAHENLIRIDQVIKEQFGDYDRIRRTIIGVVRDFDINLVRNKTIQELSEELWLTSSRYWLSYALIAVTAWVNDYPEVAANALSECSRRDRIKATLFFTLLNLRFGRNEVARRWFSEYLKTLDPKFMQNEAAVMLQAYISGTFGTDRGLEAQVNATIDEWIAIINEDAAIAEDLVKAYGNYINNLQPGSEFTYESIRRFCVNADQVEGVYRDVSKFSTIKAMVDALDVEEIEQRPDNYKARVDAVLTSLISNYDQEEDELKTQQQYFNLVIKNNGDVKDADAQYQEMLRLKGEGFNIGRQLIGWVLYDNDQNTDVHVRKFALSHTKSWLKTALDRFSDAIQERFPTGYRLRIDGWESVTNGDDQAAQEKDLREYFDTHKLTMVYLNMPNAVAAVGAVLCMGLSFVNLLFLIGAALGLGFLGLNVFRALKQFPVRVQAAVDGLGSTIAQIGMFRQFCDDAMTTKATVLEQLDYNF</sequence>
<comment type="caution">
    <text evidence="2">The sequence shown here is derived from an EMBL/GenBank/DDBJ whole genome shotgun (WGS) entry which is preliminary data.</text>
</comment>
<evidence type="ECO:0000256" key="1">
    <source>
        <dbReference type="SAM" id="Phobius"/>
    </source>
</evidence>
<protein>
    <submittedName>
        <fullName evidence="2">Uncharacterized protein</fullName>
    </submittedName>
</protein>
<keyword evidence="3" id="KW-1185">Reference proteome</keyword>
<keyword evidence="1" id="KW-1133">Transmembrane helix</keyword>
<keyword evidence="1" id="KW-0812">Transmembrane</keyword>
<proteinExistence type="predicted"/>
<keyword evidence="1" id="KW-0472">Membrane</keyword>
<organism evidence="2 3">
    <name type="scientific">Bifidobacterium phasiani</name>
    <dbReference type="NCBI Taxonomy" id="2834431"/>
    <lineage>
        <taxon>Bacteria</taxon>
        <taxon>Bacillati</taxon>
        <taxon>Actinomycetota</taxon>
        <taxon>Actinomycetes</taxon>
        <taxon>Bifidobacteriales</taxon>
        <taxon>Bifidobacteriaceae</taxon>
        <taxon>Bifidobacterium</taxon>
    </lineage>
</organism>
<accession>A0ABS6WB05</accession>
<feature type="transmembrane region" description="Helical" evidence="1">
    <location>
        <begin position="449"/>
        <end position="479"/>
    </location>
</feature>
<dbReference type="RefSeq" id="WP_219083094.1">
    <property type="nucleotide sequence ID" value="NZ_JAHBBD010000031.1"/>
</dbReference>
<dbReference type="Proteomes" id="UP000812844">
    <property type="component" value="Unassembled WGS sequence"/>
</dbReference>
<dbReference type="EMBL" id="JAHBBD010000031">
    <property type="protein sequence ID" value="MBW3083674.1"/>
    <property type="molecule type" value="Genomic_DNA"/>
</dbReference>
<reference evidence="2 3" key="1">
    <citation type="submission" date="2021-05" db="EMBL/GenBank/DDBJ databases">
        <title>Phylogenetic classification of ten novel species belonging to the genus Bifidobacterium comprising B. colchicus sp. nov., B. abeli sp. nov., B. bicoloris sp. nov., B. guerezis sp. nov., B. rosaliae sp. nov., B. santillanensis sp. nov., B. argentati sp. nov., B. amazzoni sp. nov., B. pluviali sp. nov., and B. pinnaculum sp. nov.</title>
        <authorList>
            <person name="Lugli G.A."/>
            <person name="Ruiz Garcia L."/>
            <person name="Margolles A."/>
            <person name="Ventura M."/>
        </authorList>
    </citation>
    <scope>NUCLEOTIDE SEQUENCE [LARGE SCALE GENOMIC DNA]</scope>
    <source>
        <strain evidence="2 3">6T3</strain>
    </source>
</reference>
<evidence type="ECO:0000313" key="3">
    <source>
        <dbReference type="Proteomes" id="UP000812844"/>
    </source>
</evidence>
<evidence type="ECO:0000313" key="2">
    <source>
        <dbReference type="EMBL" id="MBW3083674.1"/>
    </source>
</evidence>
<gene>
    <name evidence="2" type="ORF">KIH73_09990</name>
</gene>
<name>A0ABS6WB05_9BIFI</name>